<dbReference type="AlphaFoldDB" id="A0A2S5BGP5"/>
<dbReference type="STRING" id="741276.A0A2S5BGP5"/>
<keyword evidence="4" id="KW-0963">Cytoplasm</keyword>
<dbReference type="InterPro" id="IPR020568">
    <property type="entry name" value="Ribosomal_Su5_D2-typ_SF"/>
</dbReference>
<feature type="domain" description="Exoribonuclease phosphorolytic" evidence="7">
    <location>
        <begin position="44"/>
        <end position="188"/>
    </location>
</feature>
<comment type="caution">
    <text evidence="9">The sequence shown here is derived from an EMBL/GenBank/DDBJ whole genome shotgun (WGS) entry which is preliminary data.</text>
</comment>
<organism evidence="9 10">
    <name type="scientific">Rhodotorula taiwanensis</name>
    <dbReference type="NCBI Taxonomy" id="741276"/>
    <lineage>
        <taxon>Eukaryota</taxon>
        <taxon>Fungi</taxon>
        <taxon>Dikarya</taxon>
        <taxon>Basidiomycota</taxon>
        <taxon>Pucciniomycotina</taxon>
        <taxon>Microbotryomycetes</taxon>
        <taxon>Sporidiobolales</taxon>
        <taxon>Sporidiobolaceae</taxon>
        <taxon>Rhodotorula</taxon>
    </lineage>
</organism>
<name>A0A2S5BGP5_9BASI</name>
<dbReference type="OrthoDB" id="272245at2759"/>
<dbReference type="GO" id="GO:0016075">
    <property type="term" value="P:rRNA catabolic process"/>
    <property type="evidence" value="ECO:0007669"/>
    <property type="project" value="TreeGrafter"/>
</dbReference>
<reference evidence="9 10" key="1">
    <citation type="journal article" date="2018" name="Front. Microbiol.">
        <title>Prospects for Fungal Bioremediation of Acidic Radioactive Waste Sites: Characterization and Genome Sequence of Rhodotorula taiwanensis MD1149.</title>
        <authorList>
            <person name="Tkavc R."/>
            <person name="Matrosova V.Y."/>
            <person name="Grichenko O.E."/>
            <person name="Gostincar C."/>
            <person name="Volpe R.P."/>
            <person name="Klimenkova P."/>
            <person name="Gaidamakova E.K."/>
            <person name="Zhou C.E."/>
            <person name="Stewart B.J."/>
            <person name="Lyman M.G."/>
            <person name="Malfatti S.A."/>
            <person name="Rubinfeld B."/>
            <person name="Courtot M."/>
            <person name="Singh J."/>
            <person name="Dalgard C.L."/>
            <person name="Hamilton T."/>
            <person name="Frey K.G."/>
            <person name="Gunde-Cimerman N."/>
            <person name="Dugan L."/>
            <person name="Daly M.J."/>
        </authorList>
    </citation>
    <scope>NUCLEOTIDE SEQUENCE [LARGE SCALE GENOMIC DNA]</scope>
    <source>
        <strain evidence="9 10">MD1149</strain>
    </source>
</reference>
<dbReference type="PANTHER" id="PTHR11097">
    <property type="entry name" value="EXOSOME COMPLEX EXONUCLEASE RIBOSOMAL RNA PROCESSING PROTEIN"/>
    <property type="match status" value="1"/>
</dbReference>
<dbReference type="GO" id="GO:0071038">
    <property type="term" value="P:TRAMP-dependent tRNA surveillance pathway"/>
    <property type="evidence" value="ECO:0007669"/>
    <property type="project" value="TreeGrafter"/>
</dbReference>
<accession>A0A2S5BGP5</accession>
<evidence type="ECO:0000256" key="2">
    <source>
        <dbReference type="ARBA" id="ARBA00004604"/>
    </source>
</evidence>
<evidence type="ECO:0000256" key="3">
    <source>
        <dbReference type="ARBA" id="ARBA00006678"/>
    </source>
</evidence>
<comment type="similarity">
    <text evidence="3">Belongs to the RNase PH family.</text>
</comment>
<dbReference type="InterPro" id="IPR050590">
    <property type="entry name" value="Exosome_comp_Rrp42_subfam"/>
</dbReference>
<proteinExistence type="inferred from homology"/>
<keyword evidence="10" id="KW-1185">Reference proteome</keyword>
<dbReference type="InterPro" id="IPR036345">
    <property type="entry name" value="ExoRNase_PH_dom2_sf"/>
</dbReference>
<dbReference type="GO" id="GO:0034476">
    <property type="term" value="P:U5 snRNA 3'-end processing"/>
    <property type="evidence" value="ECO:0007669"/>
    <property type="project" value="TreeGrafter"/>
</dbReference>
<feature type="domain" description="Exoribonuclease phosphorolytic" evidence="8">
    <location>
        <begin position="252"/>
        <end position="308"/>
    </location>
</feature>
<dbReference type="SUPFAM" id="SSF55666">
    <property type="entry name" value="Ribonuclease PH domain 2-like"/>
    <property type="match status" value="1"/>
</dbReference>
<evidence type="ECO:0000256" key="1">
    <source>
        <dbReference type="ARBA" id="ARBA00004496"/>
    </source>
</evidence>
<dbReference type="Pfam" id="PF03725">
    <property type="entry name" value="RNase_PH_C"/>
    <property type="match status" value="1"/>
</dbReference>
<protein>
    <recommendedName>
        <fullName evidence="6">Ribosomal RNA-processing protein 42</fullName>
    </recommendedName>
</protein>
<dbReference type="Proteomes" id="UP000237144">
    <property type="component" value="Unassembled WGS sequence"/>
</dbReference>
<sequence>MASTFSLFSPAELSFAQVPLVHASAATRPGDEAPLRVDGRTPLEYRQVLLETDVSRAQGALGSAQVTIQDAAGAGGGAYTQVWAGIRGEVDSISPNQQGGRIVIGLECAPTAQPSLEAELPQHLASILSTLFSPSSLPPAFLSQLIILPNARAWTLYLDVLILASDGGNVIDAAVIAARSALASARIPQTRTIGLEEDDKKETSTASGEGAGMTMDEGFSGLVKGGKGGSKAVDFELVDGGEMGVRLKGWQDLPVCITLNLIDQLPHLDATVLEESASTSRLIASYLPTGNLCGVTQIGEGEIEYARVMPLLTEAGKYALEMTKGLNSKLRDA</sequence>
<evidence type="ECO:0000256" key="5">
    <source>
        <dbReference type="ARBA" id="ARBA00022835"/>
    </source>
</evidence>
<dbReference type="GO" id="GO:0000467">
    <property type="term" value="P:exonucleolytic trimming to generate mature 3'-end of 5.8S rRNA from tricistronic rRNA transcript (SSU-rRNA, 5.8S rRNA, LSU-rRNA)"/>
    <property type="evidence" value="ECO:0007669"/>
    <property type="project" value="TreeGrafter"/>
</dbReference>
<dbReference type="GO" id="GO:0005730">
    <property type="term" value="C:nucleolus"/>
    <property type="evidence" value="ECO:0007669"/>
    <property type="project" value="UniProtKB-SubCell"/>
</dbReference>
<dbReference type="Gene3D" id="3.30.230.70">
    <property type="entry name" value="GHMP Kinase, N-terminal domain"/>
    <property type="match status" value="1"/>
</dbReference>
<dbReference type="GO" id="GO:0034475">
    <property type="term" value="P:U4 snRNA 3'-end processing"/>
    <property type="evidence" value="ECO:0007669"/>
    <property type="project" value="TreeGrafter"/>
</dbReference>
<comment type="subcellular location">
    <subcellularLocation>
        <location evidence="1">Cytoplasm</location>
    </subcellularLocation>
    <subcellularLocation>
        <location evidence="2">Nucleus</location>
        <location evidence="2">Nucleolus</location>
    </subcellularLocation>
</comment>
<evidence type="ECO:0000256" key="4">
    <source>
        <dbReference type="ARBA" id="ARBA00022490"/>
    </source>
</evidence>
<evidence type="ECO:0000259" key="7">
    <source>
        <dbReference type="Pfam" id="PF01138"/>
    </source>
</evidence>
<dbReference type="InterPro" id="IPR001247">
    <property type="entry name" value="ExoRNase_PH_dom1"/>
</dbReference>
<dbReference type="GO" id="GO:0034473">
    <property type="term" value="P:U1 snRNA 3'-end processing"/>
    <property type="evidence" value="ECO:0007669"/>
    <property type="project" value="TreeGrafter"/>
</dbReference>
<gene>
    <name evidence="9" type="ORF">BMF94_1025</name>
</gene>
<dbReference type="Pfam" id="PF01138">
    <property type="entry name" value="RNase_PH"/>
    <property type="match status" value="1"/>
</dbReference>
<evidence type="ECO:0000259" key="8">
    <source>
        <dbReference type="Pfam" id="PF03725"/>
    </source>
</evidence>
<dbReference type="SUPFAM" id="SSF54211">
    <property type="entry name" value="Ribosomal protein S5 domain 2-like"/>
    <property type="match status" value="1"/>
</dbReference>
<dbReference type="GO" id="GO:0035925">
    <property type="term" value="F:mRNA 3'-UTR AU-rich region binding"/>
    <property type="evidence" value="ECO:0007669"/>
    <property type="project" value="TreeGrafter"/>
</dbReference>
<evidence type="ECO:0000313" key="10">
    <source>
        <dbReference type="Proteomes" id="UP000237144"/>
    </source>
</evidence>
<dbReference type="GO" id="GO:0000176">
    <property type="term" value="C:nuclear exosome (RNase complex)"/>
    <property type="evidence" value="ECO:0007669"/>
    <property type="project" value="UniProtKB-ARBA"/>
</dbReference>
<evidence type="ECO:0000313" key="9">
    <source>
        <dbReference type="EMBL" id="POY75941.1"/>
    </source>
</evidence>
<dbReference type="InterPro" id="IPR027408">
    <property type="entry name" value="PNPase/RNase_PH_dom_sf"/>
</dbReference>
<dbReference type="EMBL" id="PJQD01000009">
    <property type="protein sequence ID" value="POY75941.1"/>
    <property type="molecule type" value="Genomic_DNA"/>
</dbReference>
<evidence type="ECO:0000256" key="6">
    <source>
        <dbReference type="ARBA" id="ARBA00042523"/>
    </source>
</evidence>
<dbReference type="GO" id="GO:0071028">
    <property type="term" value="P:nuclear mRNA surveillance"/>
    <property type="evidence" value="ECO:0007669"/>
    <property type="project" value="TreeGrafter"/>
</dbReference>
<dbReference type="GO" id="GO:0071035">
    <property type="term" value="P:nuclear polyadenylation-dependent rRNA catabolic process"/>
    <property type="evidence" value="ECO:0007669"/>
    <property type="project" value="TreeGrafter"/>
</dbReference>
<dbReference type="GO" id="GO:0000177">
    <property type="term" value="C:cytoplasmic exosome (RNase complex)"/>
    <property type="evidence" value="ECO:0007669"/>
    <property type="project" value="TreeGrafter"/>
</dbReference>
<dbReference type="InterPro" id="IPR015847">
    <property type="entry name" value="ExoRNase_PH_dom2"/>
</dbReference>
<keyword evidence="5" id="KW-0271">Exosome</keyword>
<dbReference type="PANTHER" id="PTHR11097:SF8">
    <property type="entry name" value="EXOSOME COMPLEX COMPONENT RRP42"/>
    <property type="match status" value="1"/>
</dbReference>